<accession>G3J6E1</accession>
<evidence type="ECO:0000313" key="2">
    <source>
        <dbReference type="EMBL" id="EGX96175.1"/>
    </source>
</evidence>
<gene>
    <name evidence="2" type="ORF">CCM_00830</name>
</gene>
<dbReference type="KEGG" id="cmt:CCM_00830"/>
<evidence type="ECO:0000256" key="1">
    <source>
        <dbReference type="SAM" id="MobiDB-lite"/>
    </source>
</evidence>
<sequence>MVLVCIYLPWSVFPKWAAERGKPAPDDENSTRPPDYDAAAPSFHSDRQATTWLDVTPPRGSGILISGSDQSHAIKALGFLNTTYQLRDGRVAMKFSDKQGLLGGFKN</sequence>
<dbReference type="HOGENOM" id="CLU_2209895_0_0_1"/>
<proteinExistence type="predicted"/>
<dbReference type="AlphaFoldDB" id="G3J6E1"/>
<reference evidence="2 3" key="1">
    <citation type="journal article" date="2011" name="Genome Biol.">
        <title>Genome sequence of the insect pathogenic fungus Cordyceps militaris, a valued traditional Chinese medicine.</title>
        <authorList>
            <person name="Zheng P."/>
            <person name="Xia Y."/>
            <person name="Xiao G."/>
            <person name="Xiong C."/>
            <person name="Hu X."/>
            <person name="Zhang S."/>
            <person name="Zheng H."/>
            <person name="Huang Y."/>
            <person name="Zhou Y."/>
            <person name="Wang S."/>
            <person name="Zhao G.P."/>
            <person name="Liu X."/>
            <person name="St Leger R.J."/>
            <person name="Wang C."/>
        </authorList>
    </citation>
    <scope>NUCLEOTIDE SEQUENCE [LARGE SCALE GENOMIC DNA]</scope>
    <source>
        <strain evidence="2 3">CM01</strain>
    </source>
</reference>
<feature type="region of interest" description="Disordered" evidence="1">
    <location>
        <begin position="19"/>
        <end position="51"/>
    </location>
</feature>
<dbReference type="Proteomes" id="UP000001610">
    <property type="component" value="Unassembled WGS sequence"/>
</dbReference>
<dbReference type="GeneID" id="18162864"/>
<dbReference type="InParanoid" id="G3J6E1"/>
<dbReference type="EMBL" id="JH126399">
    <property type="protein sequence ID" value="EGX96175.1"/>
    <property type="molecule type" value="Genomic_DNA"/>
</dbReference>
<organism evidence="2 3">
    <name type="scientific">Cordyceps militaris (strain CM01)</name>
    <name type="common">Caterpillar fungus</name>
    <dbReference type="NCBI Taxonomy" id="983644"/>
    <lineage>
        <taxon>Eukaryota</taxon>
        <taxon>Fungi</taxon>
        <taxon>Dikarya</taxon>
        <taxon>Ascomycota</taxon>
        <taxon>Pezizomycotina</taxon>
        <taxon>Sordariomycetes</taxon>
        <taxon>Hypocreomycetidae</taxon>
        <taxon>Hypocreales</taxon>
        <taxon>Cordycipitaceae</taxon>
        <taxon>Cordyceps</taxon>
    </lineage>
</organism>
<dbReference type="VEuPathDB" id="FungiDB:CCM_00830"/>
<keyword evidence="3" id="KW-1185">Reference proteome</keyword>
<name>G3J6E1_CORMM</name>
<protein>
    <submittedName>
        <fullName evidence="2">Uncharacterized protein</fullName>
    </submittedName>
</protein>
<dbReference type="RefSeq" id="XP_006666052.1">
    <property type="nucleotide sequence ID" value="XM_006665989.1"/>
</dbReference>
<evidence type="ECO:0000313" key="3">
    <source>
        <dbReference type="Proteomes" id="UP000001610"/>
    </source>
</evidence>